<sequence length="416" mass="44123">MPESRAWSAACDAPWRFLLSRWPWTCLLYTTVSAAVAWISLVCLPLLVLFPAWAVALAAVERRLVALVGLPRLTDGPPPPPDRRTFARLVARLRSPLLRREIGYALAQLMPGLLSFVVLILASTAAVTGIATPVLVTTGRPVQVTGSLVISGGLGATAVSLACAVVVLGLAYVWVLLSCAQAALASALLSPRLEELQTQVTMLAQAQIAELNRFERERQRVERDLHDGVQRHLAVASLHLGMLELDLQKLLPPGTARTDALATLDAARAETEQALDALRTTVHGMRPHTLIEDGLGAALREMAARLPVPATVEVDDLRRLPAEVEASLYYVANEAVTNAVRHAAANRLVVRTATTGNRLTMTITDDGTGGANPIGGTGILGMRERASLLGGELTVSSPPGGPTTIGIEVPHMPASG</sequence>
<evidence type="ECO:0000256" key="9">
    <source>
        <dbReference type="SAM" id="Coils"/>
    </source>
</evidence>
<evidence type="ECO:0000259" key="11">
    <source>
        <dbReference type="SMART" id="SM00387"/>
    </source>
</evidence>
<dbReference type="InterPro" id="IPR025828">
    <property type="entry name" value="Put_sensor_dom"/>
</dbReference>
<evidence type="ECO:0000256" key="8">
    <source>
        <dbReference type="ARBA" id="ARBA00023012"/>
    </source>
</evidence>
<dbReference type="PANTHER" id="PTHR24421:SF10">
    <property type="entry name" value="NITRATE_NITRITE SENSOR PROTEIN NARQ"/>
    <property type="match status" value="1"/>
</dbReference>
<keyword evidence="10" id="KW-0812">Transmembrane</keyword>
<dbReference type="EC" id="2.7.13.3" evidence="2"/>
<evidence type="ECO:0000313" key="13">
    <source>
        <dbReference type="Proteomes" id="UP001596203"/>
    </source>
</evidence>
<feature type="transmembrane region" description="Helical" evidence="10">
    <location>
        <begin position="113"/>
        <end position="136"/>
    </location>
</feature>
<dbReference type="Pfam" id="PF13796">
    <property type="entry name" value="Sensor"/>
    <property type="match status" value="1"/>
</dbReference>
<keyword evidence="7" id="KW-0067">ATP-binding</keyword>
<name>A0ABW1KLT6_9ACTN</name>
<keyword evidence="13" id="KW-1185">Reference proteome</keyword>
<dbReference type="SMART" id="SM00387">
    <property type="entry name" value="HATPase_c"/>
    <property type="match status" value="1"/>
</dbReference>
<dbReference type="Pfam" id="PF02518">
    <property type="entry name" value="HATPase_c"/>
    <property type="match status" value="1"/>
</dbReference>
<keyword evidence="4" id="KW-0808">Transferase</keyword>
<dbReference type="Gene3D" id="3.30.565.10">
    <property type="entry name" value="Histidine kinase-like ATPase, C-terminal domain"/>
    <property type="match status" value="1"/>
</dbReference>
<evidence type="ECO:0000256" key="2">
    <source>
        <dbReference type="ARBA" id="ARBA00012438"/>
    </source>
</evidence>
<feature type="domain" description="Histidine kinase/HSP90-like ATPase" evidence="11">
    <location>
        <begin position="323"/>
        <end position="413"/>
    </location>
</feature>
<feature type="transmembrane region" description="Helical" evidence="10">
    <location>
        <begin position="148"/>
        <end position="177"/>
    </location>
</feature>
<dbReference type="SUPFAM" id="SSF55874">
    <property type="entry name" value="ATPase domain of HSP90 chaperone/DNA topoisomerase II/histidine kinase"/>
    <property type="match status" value="1"/>
</dbReference>
<keyword evidence="9" id="KW-0175">Coiled coil</keyword>
<dbReference type="InterPro" id="IPR050482">
    <property type="entry name" value="Sensor_HK_TwoCompSys"/>
</dbReference>
<keyword evidence="5" id="KW-0547">Nucleotide-binding</keyword>
<dbReference type="InterPro" id="IPR003594">
    <property type="entry name" value="HATPase_dom"/>
</dbReference>
<feature type="coiled-coil region" evidence="9">
    <location>
        <begin position="204"/>
        <end position="231"/>
    </location>
</feature>
<dbReference type="Proteomes" id="UP001596203">
    <property type="component" value="Unassembled WGS sequence"/>
</dbReference>
<keyword evidence="6" id="KW-0418">Kinase</keyword>
<comment type="catalytic activity">
    <reaction evidence="1">
        <text>ATP + protein L-histidine = ADP + protein N-phospho-L-histidine.</text>
        <dbReference type="EC" id="2.7.13.3"/>
    </reaction>
</comment>
<dbReference type="EMBL" id="JBHSPR010000054">
    <property type="protein sequence ID" value="MFC6022092.1"/>
    <property type="molecule type" value="Genomic_DNA"/>
</dbReference>
<accession>A0ABW1KLT6</accession>
<evidence type="ECO:0000256" key="10">
    <source>
        <dbReference type="SAM" id="Phobius"/>
    </source>
</evidence>
<evidence type="ECO:0000256" key="7">
    <source>
        <dbReference type="ARBA" id="ARBA00022840"/>
    </source>
</evidence>
<comment type="caution">
    <text evidence="12">The sequence shown here is derived from an EMBL/GenBank/DDBJ whole genome shotgun (WGS) entry which is preliminary data.</text>
</comment>
<organism evidence="12 13">
    <name type="scientific">Plantactinospora solaniradicis</name>
    <dbReference type="NCBI Taxonomy" id="1723736"/>
    <lineage>
        <taxon>Bacteria</taxon>
        <taxon>Bacillati</taxon>
        <taxon>Actinomycetota</taxon>
        <taxon>Actinomycetes</taxon>
        <taxon>Micromonosporales</taxon>
        <taxon>Micromonosporaceae</taxon>
        <taxon>Plantactinospora</taxon>
    </lineage>
</organism>
<keyword evidence="10" id="KW-1133">Transmembrane helix</keyword>
<dbReference type="RefSeq" id="WP_377431197.1">
    <property type="nucleotide sequence ID" value="NZ_JBHSPR010000054.1"/>
</dbReference>
<reference evidence="13" key="1">
    <citation type="journal article" date="2019" name="Int. J. Syst. Evol. Microbiol.">
        <title>The Global Catalogue of Microorganisms (GCM) 10K type strain sequencing project: providing services to taxonomists for standard genome sequencing and annotation.</title>
        <authorList>
            <consortium name="The Broad Institute Genomics Platform"/>
            <consortium name="The Broad Institute Genome Sequencing Center for Infectious Disease"/>
            <person name="Wu L."/>
            <person name="Ma J."/>
        </authorList>
    </citation>
    <scope>NUCLEOTIDE SEQUENCE [LARGE SCALE GENOMIC DNA]</scope>
    <source>
        <strain evidence="13">ZS-35-S2</strain>
    </source>
</reference>
<dbReference type="PANTHER" id="PTHR24421">
    <property type="entry name" value="NITRATE/NITRITE SENSOR PROTEIN NARX-RELATED"/>
    <property type="match status" value="1"/>
</dbReference>
<evidence type="ECO:0000256" key="4">
    <source>
        <dbReference type="ARBA" id="ARBA00022679"/>
    </source>
</evidence>
<proteinExistence type="predicted"/>
<dbReference type="InterPro" id="IPR036890">
    <property type="entry name" value="HATPase_C_sf"/>
</dbReference>
<dbReference type="CDD" id="cd16917">
    <property type="entry name" value="HATPase_UhpB-NarQ-NarX-like"/>
    <property type="match status" value="1"/>
</dbReference>
<dbReference type="Pfam" id="PF07730">
    <property type="entry name" value="HisKA_3"/>
    <property type="match status" value="1"/>
</dbReference>
<dbReference type="Gene3D" id="1.20.5.1930">
    <property type="match status" value="1"/>
</dbReference>
<protein>
    <recommendedName>
        <fullName evidence="2">histidine kinase</fullName>
        <ecNumber evidence="2">2.7.13.3</ecNumber>
    </recommendedName>
</protein>
<evidence type="ECO:0000256" key="1">
    <source>
        <dbReference type="ARBA" id="ARBA00000085"/>
    </source>
</evidence>
<evidence type="ECO:0000256" key="3">
    <source>
        <dbReference type="ARBA" id="ARBA00022553"/>
    </source>
</evidence>
<evidence type="ECO:0000256" key="6">
    <source>
        <dbReference type="ARBA" id="ARBA00022777"/>
    </source>
</evidence>
<keyword evidence="8" id="KW-0902">Two-component regulatory system</keyword>
<feature type="transmembrane region" description="Helical" evidence="10">
    <location>
        <begin position="26"/>
        <end position="54"/>
    </location>
</feature>
<gene>
    <name evidence="12" type="ORF">ACFP2T_38760</name>
</gene>
<keyword evidence="10" id="KW-0472">Membrane</keyword>
<keyword evidence="3" id="KW-0597">Phosphoprotein</keyword>
<evidence type="ECO:0000313" key="12">
    <source>
        <dbReference type="EMBL" id="MFC6022092.1"/>
    </source>
</evidence>
<dbReference type="InterPro" id="IPR011712">
    <property type="entry name" value="Sig_transdc_His_kin_sub3_dim/P"/>
</dbReference>
<evidence type="ECO:0000256" key="5">
    <source>
        <dbReference type="ARBA" id="ARBA00022741"/>
    </source>
</evidence>